<dbReference type="InterPro" id="IPR000534">
    <property type="entry name" value="Semialdehyde_DH_NAD-bd"/>
</dbReference>
<dbReference type="EMBL" id="BARV01008314">
    <property type="protein sequence ID" value="GAI02901.1"/>
    <property type="molecule type" value="Genomic_DNA"/>
</dbReference>
<organism evidence="2">
    <name type="scientific">marine sediment metagenome</name>
    <dbReference type="NCBI Taxonomy" id="412755"/>
    <lineage>
        <taxon>unclassified sequences</taxon>
        <taxon>metagenomes</taxon>
        <taxon>ecological metagenomes</taxon>
    </lineage>
</organism>
<reference evidence="2" key="1">
    <citation type="journal article" date="2014" name="Front. Microbiol.">
        <title>High frequency of phylogenetically diverse reductive dehalogenase-homologous genes in deep subseafloor sedimentary metagenomes.</title>
        <authorList>
            <person name="Kawai M."/>
            <person name="Futagami T."/>
            <person name="Toyoda A."/>
            <person name="Takaki Y."/>
            <person name="Nishi S."/>
            <person name="Hori S."/>
            <person name="Arai W."/>
            <person name="Tsubouchi T."/>
            <person name="Morono Y."/>
            <person name="Uchiyama I."/>
            <person name="Ito T."/>
            <person name="Fujiyama A."/>
            <person name="Inagaki F."/>
            <person name="Takami H."/>
        </authorList>
    </citation>
    <scope>NUCLEOTIDE SEQUENCE</scope>
    <source>
        <strain evidence="2">Expedition CK06-06</strain>
    </source>
</reference>
<proteinExistence type="predicted"/>
<sequence>MREYEIAIVGATGLVGQEFIKVLVQRNFPMNSVHLFASDRSAGRKLIINQEEIEVEETTPESFEGIDIALFSAGAEVSRHFAPLAAQSGAVVID</sequence>
<comment type="caution">
    <text evidence="2">The sequence shown here is derived from an EMBL/GenBank/DDBJ whole genome shotgun (WGS) entry which is preliminary data.</text>
</comment>
<feature type="domain" description="Semialdehyde dehydrogenase NAD-binding" evidence="1">
    <location>
        <begin position="5"/>
        <end position="94"/>
    </location>
</feature>
<dbReference type="AlphaFoldDB" id="X1LAL3"/>
<dbReference type="SUPFAM" id="SSF51735">
    <property type="entry name" value="NAD(P)-binding Rossmann-fold domains"/>
    <property type="match status" value="1"/>
</dbReference>
<gene>
    <name evidence="2" type="ORF">S06H3_16750</name>
</gene>
<evidence type="ECO:0000313" key="2">
    <source>
        <dbReference type="EMBL" id="GAI02901.1"/>
    </source>
</evidence>
<dbReference type="PANTHER" id="PTHR46278:SF2">
    <property type="entry name" value="ASPARTATE-SEMIALDEHYDE DEHYDROGENASE"/>
    <property type="match status" value="1"/>
</dbReference>
<dbReference type="GO" id="GO:0051287">
    <property type="term" value="F:NAD binding"/>
    <property type="evidence" value="ECO:0007669"/>
    <property type="project" value="InterPro"/>
</dbReference>
<feature type="non-terminal residue" evidence="2">
    <location>
        <position position="94"/>
    </location>
</feature>
<dbReference type="PANTHER" id="PTHR46278">
    <property type="entry name" value="DEHYDROGENASE, PUTATIVE-RELATED"/>
    <property type="match status" value="1"/>
</dbReference>
<dbReference type="SMART" id="SM00859">
    <property type="entry name" value="Semialdhyde_dh"/>
    <property type="match status" value="1"/>
</dbReference>
<accession>X1LAL3</accession>
<protein>
    <recommendedName>
        <fullName evidence="1">Semialdehyde dehydrogenase NAD-binding domain-containing protein</fullName>
    </recommendedName>
</protein>
<dbReference type="InterPro" id="IPR036291">
    <property type="entry name" value="NAD(P)-bd_dom_sf"/>
</dbReference>
<evidence type="ECO:0000259" key="1">
    <source>
        <dbReference type="SMART" id="SM00859"/>
    </source>
</evidence>
<name>X1LAL3_9ZZZZ</name>
<dbReference type="Pfam" id="PF01118">
    <property type="entry name" value="Semialdhyde_dh"/>
    <property type="match status" value="1"/>
</dbReference>
<dbReference type="GO" id="GO:0016620">
    <property type="term" value="F:oxidoreductase activity, acting on the aldehyde or oxo group of donors, NAD or NADP as acceptor"/>
    <property type="evidence" value="ECO:0007669"/>
    <property type="project" value="InterPro"/>
</dbReference>
<dbReference type="Gene3D" id="3.40.50.720">
    <property type="entry name" value="NAD(P)-binding Rossmann-like Domain"/>
    <property type="match status" value="1"/>
</dbReference>